<evidence type="ECO:0000259" key="10">
    <source>
        <dbReference type="PROSITE" id="PS50928"/>
    </source>
</evidence>
<dbReference type="SUPFAM" id="SSF161098">
    <property type="entry name" value="MetI-like"/>
    <property type="match status" value="1"/>
</dbReference>
<keyword evidence="6" id="KW-0653">Protein transport</keyword>
<feature type="transmembrane region" description="Helical" evidence="9">
    <location>
        <begin position="254"/>
        <end position="274"/>
    </location>
</feature>
<dbReference type="EMBL" id="FPKU01000002">
    <property type="protein sequence ID" value="SFZ84561.1"/>
    <property type="molecule type" value="Genomic_DNA"/>
</dbReference>
<evidence type="ECO:0000313" key="12">
    <source>
        <dbReference type="Proteomes" id="UP000183447"/>
    </source>
</evidence>
<dbReference type="GO" id="GO:0055085">
    <property type="term" value="P:transmembrane transport"/>
    <property type="evidence" value="ECO:0007669"/>
    <property type="project" value="InterPro"/>
</dbReference>
<evidence type="ECO:0000256" key="2">
    <source>
        <dbReference type="ARBA" id="ARBA00022448"/>
    </source>
</evidence>
<dbReference type="PANTHER" id="PTHR43386:SF1">
    <property type="entry name" value="D,D-DIPEPTIDE TRANSPORT SYSTEM PERMEASE PROTEIN DDPC-RELATED"/>
    <property type="match status" value="1"/>
</dbReference>
<dbReference type="InterPro" id="IPR035906">
    <property type="entry name" value="MetI-like_sf"/>
</dbReference>
<comment type="similarity">
    <text evidence="9">Belongs to the binding-protein-dependent transport system permease family.</text>
</comment>
<dbReference type="Pfam" id="PF00528">
    <property type="entry name" value="BPD_transp_1"/>
    <property type="match status" value="1"/>
</dbReference>
<dbReference type="Pfam" id="PF12911">
    <property type="entry name" value="OppC_N"/>
    <property type="match status" value="1"/>
</dbReference>
<evidence type="ECO:0000256" key="9">
    <source>
        <dbReference type="RuleBase" id="RU363032"/>
    </source>
</evidence>
<dbReference type="InterPro" id="IPR025966">
    <property type="entry name" value="OppC_N"/>
</dbReference>
<dbReference type="CDD" id="cd06261">
    <property type="entry name" value="TM_PBP2"/>
    <property type="match status" value="1"/>
</dbReference>
<keyword evidence="4 9" id="KW-0812">Transmembrane</keyword>
<evidence type="ECO:0000313" key="11">
    <source>
        <dbReference type="EMBL" id="SFZ84561.1"/>
    </source>
</evidence>
<keyword evidence="12" id="KW-1185">Reference proteome</keyword>
<dbReference type="RefSeq" id="WP_072342399.1">
    <property type="nucleotide sequence ID" value="NZ_FPKU01000002.1"/>
</dbReference>
<organism evidence="11 12">
    <name type="scientific">Devosia enhydra</name>
    <dbReference type="NCBI Taxonomy" id="665118"/>
    <lineage>
        <taxon>Bacteria</taxon>
        <taxon>Pseudomonadati</taxon>
        <taxon>Pseudomonadota</taxon>
        <taxon>Alphaproteobacteria</taxon>
        <taxon>Hyphomicrobiales</taxon>
        <taxon>Devosiaceae</taxon>
        <taxon>Devosia</taxon>
    </lineage>
</organism>
<dbReference type="OrthoDB" id="8030140at2"/>
<dbReference type="InterPro" id="IPR050366">
    <property type="entry name" value="BP-dependent_transpt_permease"/>
</dbReference>
<protein>
    <submittedName>
        <fullName evidence="11">Oligopeptide transport system permease protein</fullName>
    </submittedName>
</protein>
<name>A0A1K2HXR7_9HYPH</name>
<dbReference type="PANTHER" id="PTHR43386">
    <property type="entry name" value="OLIGOPEPTIDE TRANSPORT SYSTEM PERMEASE PROTEIN APPC"/>
    <property type="match status" value="1"/>
</dbReference>
<dbReference type="GO" id="GO:0015833">
    <property type="term" value="P:peptide transport"/>
    <property type="evidence" value="ECO:0007669"/>
    <property type="project" value="UniProtKB-KW"/>
</dbReference>
<reference evidence="11 12" key="1">
    <citation type="submission" date="2016-11" db="EMBL/GenBank/DDBJ databases">
        <authorList>
            <person name="Jaros S."/>
            <person name="Januszkiewicz K."/>
            <person name="Wedrychowicz H."/>
        </authorList>
    </citation>
    <scope>NUCLEOTIDE SEQUENCE [LARGE SCALE GENOMIC DNA]</scope>
    <source>
        <strain evidence="11 12">ATCC 23634</strain>
    </source>
</reference>
<accession>A0A1K2HXR7</accession>
<proteinExistence type="inferred from homology"/>
<keyword evidence="5" id="KW-0571">Peptide transport</keyword>
<comment type="subcellular location">
    <subcellularLocation>
        <location evidence="1 9">Cell membrane</location>
        <topology evidence="1 9">Multi-pass membrane protein</topology>
    </subcellularLocation>
</comment>
<evidence type="ECO:0000256" key="1">
    <source>
        <dbReference type="ARBA" id="ARBA00004651"/>
    </source>
</evidence>
<evidence type="ECO:0000256" key="7">
    <source>
        <dbReference type="ARBA" id="ARBA00022989"/>
    </source>
</evidence>
<dbReference type="Gene3D" id="1.10.3720.10">
    <property type="entry name" value="MetI-like"/>
    <property type="match status" value="1"/>
</dbReference>
<sequence>MSHAPLAAGAPGARIPGRLLRSPSAVIGSVMVVFIVLVAVFAHWLAPHSYTRTDLFMSWSLPDARYLLGGDAVGRDILSRLLVGAQVSLTIAFSVLTIVLIVGTVLGTIAGWHGGWADGLITRATDLTLAFPELIIAIIVAAIMGPGVPAVIVALSLVGWTGIARIVRSLTLSLRNEAFVEAAMAAGTRPAAIIVFHLLPNMVPALVVRATAGIGFIIMEEATLSFLGLGVQEPQPTWGGMIRDGLPALRTEPWMAMAASAALAFTIVGFNLFGDGLRDALDPRGARR</sequence>
<feature type="transmembrane region" description="Helical" evidence="9">
    <location>
        <begin position="89"/>
        <end position="112"/>
    </location>
</feature>
<dbReference type="PROSITE" id="PS50928">
    <property type="entry name" value="ABC_TM1"/>
    <property type="match status" value="1"/>
</dbReference>
<evidence type="ECO:0000256" key="4">
    <source>
        <dbReference type="ARBA" id="ARBA00022692"/>
    </source>
</evidence>
<evidence type="ECO:0000256" key="6">
    <source>
        <dbReference type="ARBA" id="ARBA00022927"/>
    </source>
</evidence>
<evidence type="ECO:0000256" key="3">
    <source>
        <dbReference type="ARBA" id="ARBA00022475"/>
    </source>
</evidence>
<dbReference type="GO" id="GO:0015031">
    <property type="term" value="P:protein transport"/>
    <property type="evidence" value="ECO:0007669"/>
    <property type="project" value="UniProtKB-KW"/>
</dbReference>
<dbReference type="STRING" id="665118.SAMN02983003_2084"/>
<evidence type="ECO:0000256" key="8">
    <source>
        <dbReference type="ARBA" id="ARBA00023136"/>
    </source>
</evidence>
<feature type="transmembrane region" description="Helical" evidence="9">
    <location>
        <begin position="24"/>
        <end position="46"/>
    </location>
</feature>
<evidence type="ECO:0000256" key="5">
    <source>
        <dbReference type="ARBA" id="ARBA00022856"/>
    </source>
</evidence>
<dbReference type="Proteomes" id="UP000183447">
    <property type="component" value="Unassembled WGS sequence"/>
</dbReference>
<keyword evidence="3" id="KW-1003">Cell membrane</keyword>
<gene>
    <name evidence="11" type="ORF">SAMN02983003_2084</name>
</gene>
<dbReference type="GO" id="GO:0005886">
    <property type="term" value="C:plasma membrane"/>
    <property type="evidence" value="ECO:0007669"/>
    <property type="project" value="UniProtKB-SubCell"/>
</dbReference>
<keyword evidence="2 9" id="KW-0813">Transport</keyword>
<dbReference type="InterPro" id="IPR000515">
    <property type="entry name" value="MetI-like"/>
</dbReference>
<dbReference type="AlphaFoldDB" id="A0A1K2HXR7"/>
<keyword evidence="8 9" id="KW-0472">Membrane</keyword>
<feature type="domain" description="ABC transmembrane type-1" evidence="10">
    <location>
        <begin position="85"/>
        <end position="274"/>
    </location>
</feature>
<keyword evidence="7 9" id="KW-1133">Transmembrane helix</keyword>